<feature type="domain" description="DUF4166" evidence="1">
    <location>
        <begin position="16"/>
        <end position="65"/>
    </location>
</feature>
<name>A0A7W8E7I4_9BACT</name>
<evidence type="ECO:0000259" key="1">
    <source>
        <dbReference type="Pfam" id="PF13761"/>
    </source>
</evidence>
<dbReference type="RefSeq" id="WP_221313390.1">
    <property type="nucleotide sequence ID" value="NZ_JACHIP010000043.1"/>
</dbReference>
<reference evidence="2 3" key="1">
    <citation type="submission" date="2020-08" db="EMBL/GenBank/DDBJ databases">
        <title>Genomic Encyclopedia of Type Strains, Phase IV (KMG-V): Genome sequencing to study the core and pangenomes of soil and plant-associated prokaryotes.</title>
        <authorList>
            <person name="Whitman W."/>
        </authorList>
    </citation>
    <scope>NUCLEOTIDE SEQUENCE [LARGE SCALE GENOMIC DNA]</scope>
    <source>
        <strain evidence="2 3">M8UP14</strain>
    </source>
</reference>
<keyword evidence="3" id="KW-1185">Reference proteome</keyword>
<evidence type="ECO:0000313" key="3">
    <source>
        <dbReference type="Proteomes" id="UP000540989"/>
    </source>
</evidence>
<comment type="caution">
    <text evidence="2">The sequence shown here is derived from an EMBL/GenBank/DDBJ whole genome shotgun (WGS) entry which is preliminary data.</text>
</comment>
<accession>A0A7W8E7I4</accession>
<dbReference type="EMBL" id="JACHIP010000043">
    <property type="protein sequence ID" value="MBB5061444.1"/>
    <property type="molecule type" value="Genomic_DNA"/>
</dbReference>
<dbReference type="Proteomes" id="UP000540989">
    <property type="component" value="Unassembled WGS sequence"/>
</dbReference>
<dbReference type="AlphaFoldDB" id="A0A7W8E7I4"/>
<sequence>MAWSSLHPTLLICRHVAEHYVPEYGKDVRFRIENYAYIDPLGRETVSWVRTFFTKRKRRFDAYMINGLETLSVEVAKQRAKTSSLDKPDTCPPIPDFCAK</sequence>
<proteinExistence type="predicted"/>
<dbReference type="Pfam" id="PF13761">
    <property type="entry name" value="DUF4166"/>
    <property type="match status" value="1"/>
</dbReference>
<gene>
    <name evidence="2" type="ORF">HDF16_006180</name>
</gene>
<protein>
    <recommendedName>
        <fullName evidence="1">DUF4166 domain-containing protein</fullName>
    </recommendedName>
</protein>
<evidence type="ECO:0000313" key="2">
    <source>
        <dbReference type="EMBL" id="MBB5061444.1"/>
    </source>
</evidence>
<dbReference type="InterPro" id="IPR025311">
    <property type="entry name" value="DUF4166"/>
</dbReference>
<organism evidence="2 3">
    <name type="scientific">Granulicella aggregans</name>
    <dbReference type="NCBI Taxonomy" id="474949"/>
    <lineage>
        <taxon>Bacteria</taxon>
        <taxon>Pseudomonadati</taxon>
        <taxon>Acidobacteriota</taxon>
        <taxon>Terriglobia</taxon>
        <taxon>Terriglobales</taxon>
        <taxon>Acidobacteriaceae</taxon>
        <taxon>Granulicella</taxon>
    </lineage>
</organism>